<keyword evidence="1" id="KW-0472">Membrane</keyword>
<keyword evidence="1" id="KW-1133">Transmembrane helix</keyword>
<accession>A0A1B1YHM4</accession>
<dbReference type="InterPro" id="IPR008756">
    <property type="entry name" value="Peptidase_M56"/>
</dbReference>
<gene>
    <name evidence="3" type="ORF">CSTERLE_01000</name>
</gene>
<dbReference type="InterPro" id="IPR052173">
    <property type="entry name" value="Beta-lactam_resp_regulator"/>
</dbReference>
<dbReference type="PANTHER" id="PTHR34978:SF3">
    <property type="entry name" value="SLR0241 PROTEIN"/>
    <property type="match status" value="1"/>
</dbReference>
<dbReference type="EMBL" id="CP014673">
    <property type="protein sequence ID" value="ANX00267.1"/>
    <property type="molecule type" value="Genomic_DNA"/>
</dbReference>
<dbReference type="RefSeq" id="WP_065820486.1">
    <property type="nucleotide sequence ID" value="NZ_CP014673.1"/>
</dbReference>
<dbReference type="AlphaFoldDB" id="A0A1B1YHM4"/>
<feature type="domain" description="Peptidase M56" evidence="2">
    <location>
        <begin position="10"/>
        <end position="294"/>
    </location>
</feature>
<feature type="transmembrane region" description="Helical" evidence="1">
    <location>
        <begin position="304"/>
        <end position="322"/>
    </location>
</feature>
<proteinExistence type="predicted"/>
<evidence type="ECO:0000256" key="1">
    <source>
        <dbReference type="SAM" id="Phobius"/>
    </source>
</evidence>
<feature type="transmembrane region" description="Helical" evidence="1">
    <location>
        <begin position="102"/>
        <end position="120"/>
    </location>
</feature>
<keyword evidence="1" id="KW-0812">Transmembrane</keyword>
<organism evidence="3 4">
    <name type="scientific">Thermoclostridium stercorarium subsp. leptospartum DSM 9219</name>
    <dbReference type="NCBI Taxonomy" id="1346611"/>
    <lineage>
        <taxon>Bacteria</taxon>
        <taxon>Bacillati</taxon>
        <taxon>Bacillota</taxon>
        <taxon>Clostridia</taxon>
        <taxon>Eubacteriales</taxon>
        <taxon>Oscillospiraceae</taxon>
        <taxon>Thermoclostridium</taxon>
    </lineage>
</organism>
<sequence>MKDFMIMLITYSAALSPVILSYAALTSLLSKRYSAKGLYYSWLVIVIGLIVPYRPQIYAGIINSSNNNKIIPENNIFPGFSAVSVSHLNNKVFPRFPLQGKWWTIIFAVWLCGIMFFLSYQCFKHLRLVKAFNRWSKEIKNEKTASILKKVMRDLALSGKIKLLSCPYAGSPVLIGLFNPRIIIPEQDYTDDELYFILRHELVHYKRRDLWYKSLILLATAIHWFNPAVYIMAKIVGMQCELSCDEYVVSGMDAATRYRYCETLIGIFKKQTLMSTALTTNFYGGKNGMKRRILSIMNEGKRKIGLFIAGILLAVVIGAGFYCKAVNPADTLTPSSGKFNAAVSIKMAGMENTRENTGTSVRYVDPRPSLEFYIEGENIAKIDISCENEYLAAIDWTKTQHRKYWDVNYYQTFDEETQASVFYPDKYFDKTISLSFNEDFTDYQNIWYRWHALNLYEWALENNYSRFFGYGSGQKIKMPDNPTEDQKLMLAAGNDGSGLTGLGHIQLSGYPDELTKDRITVKITDRTGNTITKLINVKISNNEFNETVVTAYLEN</sequence>
<name>A0A1B1YHM4_THEST</name>
<feature type="transmembrane region" description="Helical" evidence="1">
    <location>
        <begin position="37"/>
        <end position="55"/>
    </location>
</feature>
<reference evidence="3 4" key="1">
    <citation type="submission" date="2016-02" db="EMBL/GenBank/DDBJ databases">
        <title>Comparison of Clostridium stercorarium subspecies using comparative genomics and transcriptomics.</title>
        <authorList>
            <person name="Schellenberg J."/>
            <person name="Thallinger G."/>
            <person name="Levin D.B."/>
            <person name="Zhang X."/>
            <person name="Alvare G."/>
            <person name="Fristensky B."/>
            <person name="Sparling R."/>
        </authorList>
    </citation>
    <scope>NUCLEOTIDE SEQUENCE [LARGE SCALE GENOMIC DNA]</scope>
    <source>
        <strain evidence="3 4">DSM 9219</strain>
    </source>
</reference>
<evidence type="ECO:0000313" key="3">
    <source>
        <dbReference type="EMBL" id="ANX00267.1"/>
    </source>
</evidence>
<dbReference type="Pfam" id="PF05569">
    <property type="entry name" value="Peptidase_M56"/>
    <property type="match status" value="1"/>
</dbReference>
<feature type="transmembrane region" description="Helical" evidence="1">
    <location>
        <begin position="6"/>
        <end position="25"/>
    </location>
</feature>
<dbReference type="CDD" id="cd07341">
    <property type="entry name" value="M56_BlaR1_MecR1_like"/>
    <property type="match status" value="1"/>
</dbReference>
<evidence type="ECO:0000259" key="2">
    <source>
        <dbReference type="Pfam" id="PF05569"/>
    </source>
</evidence>
<dbReference type="PANTHER" id="PTHR34978">
    <property type="entry name" value="POSSIBLE SENSOR-TRANSDUCER PROTEIN BLAR"/>
    <property type="match status" value="1"/>
</dbReference>
<evidence type="ECO:0000313" key="4">
    <source>
        <dbReference type="Proteomes" id="UP000092931"/>
    </source>
</evidence>
<protein>
    <submittedName>
        <fullName evidence="3">Peptidase M56 BlaR1</fullName>
    </submittedName>
</protein>
<dbReference type="Proteomes" id="UP000092931">
    <property type="component" value="Chromosome"/>
</dbReference>